<dbReference type="InterPro" id="IPR032599">
    <property type="entry name" value="YcdB/YcdC_rep_domain"/>
</dbReference>
<dbReference type="EMBL" id="SPQQ01000011">
    <property type="protein sequence ID" value="TGE35787.1"/>
    <property type="molecule type" value="Genomic_DNA"/>
</dbReference>
<feature type="domain" description="YcdB/YcdC repeated" evidence="1">
    <location>
        <begin position="327"/>
        <end position="433"/>
    </location>
</feature>
<gene>
    <name evidence="2" type="ORF">E4K67_23805</name>
</gene>
<protein>
    <submittedName>
        <fullName evidence="2">DUF4901 domain-containing protein</fullName>
    </submittedName>
</protein>
<reference evidence="2 3" key="1">
    <citation type="submission" date="2019-03" db="EMBL/GenBank/DDBJ databases">
        <title>Draft Genome Sequence of Desulfosporosinus fructosivorans Strain 63.6F, Isolated from Marine Sediment in the Baltic Sea.</title>
        <authorList>
            <person name="Hausmann B."/>
            <person name="Vandieken V."/>
            <person name="Pjevac P."/>
            <person name="Schreck K."/>
            <person name="Herbold C.W."/>
            <person name="Loy A."/>
        </authorList>
    </citation>
    <scope>NUCLEOTIDE SEQUENCE [LARGE SCALE GENOMIC DNA]</scope>
    <source>
        <strain evidence="2 3">63.6F</strain>
    </source>
</reference>
<keyword evidence="3" id="KW-1185">Reference proteome</keyword>
<evidence type="ECO:0000313" key="2">
    <source>
        <dbReference type="EMBL" id="TGE35787.1"/>
    </source>
</evidence>
<accession>A0A4Z0R1B8</accession>
<dbReference type="Proteomes" id="UP000298460">
    <property type="component" value="Unassembled WGS sequence"/>
</dbReference>
<dbReference type="Pfam" id="PF16244">
    <property type="entry name" value="DUF4901"/>
    <property type="match status" value="2"/>
</dbReference>
<sequence>MILRRKIMSIDKEMLRATAKSIVTIPQHYQLEMEASVPEGNEQERCFIWEDPENQDNTIEIVLDLVTGQLKRLAIDREEVGATKEEAKQICLDGAARAVTDQFVAKYAPDSAEYTSVVIDKRGDRIEFAFRQEVGGLPLPNTGCNLTLDSGLNIVRYHLKGRMDRKAFKPVWPASIVDADTVMQQILSDLRMVPTIVSLYPSMYDMKGTEPEYRLVYEPIPGRRSIDAVTGRDMFGPEHYVMPPSHPMLQTDTDTAPKPATDETVSWEQRLGINLEDYVLEKSTDDGERIKSLYQIRAQEEEKPEPDSLSVDAYMERKWGDNLRNFRESSIMLQLEKSTGRLVGFHWMDRWKEGVPTLNREQCWQKADQFLRNVFPDYVHYLQLENDHEESEEEPCDRQFFYLPVYIDGILVNHERVTICVSTSTGEVCTYMGVSYEMIQELTGRSFRPILAAEAAFEYYVEQMKLRLKWYLDRDQEATMFRLLYEPTATFCDEQGKQRTLRYIDAVSGELIWENTRIGL</sequence>
<feature type="domain" description="YcdB/YcdC repeated" evidence="1">
    <location>
        <begin position="12"/>
        <end position="161"/>
    </location>
</feature>
<organism evidence="2 3">
    <name type="scientific">Desulfosporosinus fructosivorans</name>
    <dbReference type="NCBI Taxonomy" id="2018669"/>
    <lineage>
        <taxon>Bacteria</taxon>
        <taxon>Bacillati</taxon>
        <taxon>Bacillota</taxon>
        <taxon>Clostridia</taxon>
        <taxon>Eubacteriales</taxon>
        <taxon>Desulfitobacteriaceae</taxon>
        <taxon>Desulfosporosinus</taxon>
    </lineage>
</organism>
<evidence type="ECO:0000259" key="1">
    <source>
        <dbReference type="Pfam" id="PF16244"/>
    </source>
</evidence>
<evidence type="ECO:0000313" key="3">
    <source>
        <dbReference type="Proteomes" id="UP000298460"/>
    </source>
</evidence>
<comment type="caution">
    <text evidence="2">The sequence shown here is derived from an EMBL/GenBank/DDBJ whole genome shotgun (WGS) entry which is preliminary data.</text>
</comment>
<name>A0A4Z0R1B8_9FIRM</name>
<proteinExistence type="predicted"/>
<dbReference type="AlphaFoldDB" id="A0A4Z0R1B8"/>